<accession>Q2FN26</accession>
<dbReference type="EnsemblBacteria" id="ABD39880">
    <property type="protein sequence ID" value="ABD39880"/>
    <property type="gene ID" value="Mhun_0102"/>
</dbReference>
<gene>
    <name evidence="1" type="ordered locus">Mhun_0102</name>
</gene>
<evidence type="ECO:0000313" key="2">
    <source>
        <dbReference type="Proteomes" id="UP000001941"/>
    </source>
</evidence>
<sequence>MASSLIAGAVSLLLIIIAGYVIASGILMVAETTTLAQIDVTAAKEQILQSNIQIMGNYSGSNWLIIDVKNIGNTVFSGTDIQKMDLFIYDGSSFLGKYVKGSGSDRFSYSIENDVVNKNMWDPSEIINININLTNDPAITPAWVKFVTSNGVSSSTNIII</sequence>
<evidence type="ECO:0008006" key="3">
    <source>
        <dbReference type="Google" id="ProtNLM"/>
    </source>
</evidence>
<dbReference type="STRING" id="323259.Mhun_0102"/>
<evidence type="ECO:0000313" key="1">
    <source>
        <dbReference type="EMBL" id="ABD39880.1"/>
    </source>
</evidence>
<organism evidence="1 2">
    <name type="scientific">Methanospirillum hungatei JF-1 (strain ATCC 27890 / DSM 864 / NBRC 100397 / JF-1)</name>
    <dbReference type="NCBI Taxonomy" id="323259"/>
    <lineage>
        <taxon>Archaea</taxon>
        <taxon>Methanobacteriati</taxon>
        <taxon>Methanobacteriota</taxon>
        <taxon>Stenosarchaea group</taxon>
        <taxon>Methanomicrobia</taxon>
        <taxon>Methanomicrobiales</taxon>
        <taxon>Methanospirillaceae</taxon>
        <taxon>Methanospirillum</taxon>
    </lineage>
</organism>
<dbReference type="HOGENOM" id="CLU_1648311_0_0_2"/>
<dbReference type="OrthoDB" id="132297at2157"/>
<dbReference type="AlphaFoldDB" id="Q2FN26"/>
<name>Q2FN26_METHJ</name>
<dbReference type="RefSeq" id="WP_011447176.1">
    <property type="nucleotide sequence ID" value="NC_007796.1"/>
</dbReference>
<dbReference type="eggNOG" id="arCOG01824">
    <property type="taxonomic scope" value="Archaea"/>
</dbReference>
<reference evidence="2" key="1">
    <citation type="journal article" date="2016" name="Stand. Genomic Sci.">
        <title>Complete genome sequence of Methanospirillum hungatei type strain JF1.</title>
        <authorList>
            <person name="Gunsalus R.P."/>
            <person name="Cook L.E."/>
            <person name="Crable B."/>
            <person name="Rohlin L."/>
            <person name="McDonald E."/>
            <person name="Mouttaki H."/>
            <person name="Sieber J.R."/>
            <person name="Poweleit N."/>
            <person name="Zhou H."/>
            <person name="Lapidus A.L."/>
            <person name="Daligault H.E."/>
            <person name="Land M."/>
            <person name="Gilna P."/>
            <person name="Ivanova N."/>
            <person name="Kyrpides N."/>
            <person name="Culley D.E."/>
            <person name="McInerney M.J."/>
        </authorList>
    </citation>
    <scope>NUCLEOTIDE SEQUENCE [LARGE SCALE GENOMIC DNA]</scope>
    <source>
        <strain evidence="2">ATCC 27890 / DSM 864 / NBRC 100397 / JF-1</strain>
    </source>
</reference>
<proteinExistence type="predicted"/>
<dbReference type="KEGG" id="mhu:Mhun_0102"/>
<dbReference type="GeneID" id="3923797"/>
<dbReference type="EMBL" id="CP000254">
    <property type="protein sequence ID" value="ABD39880.1"/>
    <property type="molecule type" value="Genomic_DNA"/>
</dbReference>
<dbReference type="InParanoid" id="Q2FN26"/>
<keyword evidence="2" id="KW-1185">Reference proteome</keyword>
<dbReference type="Proteomes" id="UP000001941">
    <property type="component" value="Chromosome"/>
</dbReference>
<protein>
    <recommendedName>
        <fullName evidence="3">Flagellin</fullName>
    </recommendedName>
</protein>